<feature type="transmembrane region" description="Helical" evidence="1">
    <location>
        <begin position="85"/>
        <end position="113"/>
    </location>
</feature>
<evidence type="ECO:0000256" key="1">
    <source>
        <dbReference type="SAM" id="Phobius"/>
    </source>
</evidence>
<proteinExistence type="predicted"/>
<dbReference type="Proteomes" id="UP001241092">
    <property type="component" value="Chromosome"/>
</dbReference>
<dbReference type="InterPro" id="IPR025241">
    <property type="entry name" value="DUF4190"/>
</dbReference>
<organism evidence="3 4">
    <name type="scientific">Mycolicibacterium mageritense</name>
    <name type="common">Mycobacterium mageritense</name>
    <dbReference type="NCBI Taxonomy" id="53462"/>
    <lineage>
        <taxon>Bacteria</taxon>
        <taxon>Bacillati</taxon>
        <taxon>Actinomycetota</taxon>
        <taxon>Actinomycetes</taxon>
        <taxon>Mycobacteriales</taxon>
        <taxon>Mycobacteriaceae</taxon>
        <taxon>Mycolicibacterium</taxon>
    </lineage>
</organism>
<keyword evidence="1" id="KW-0812">Transmembrane</keyword>
<reference evidence="3" key="1">
    <citation type="submission" date="2023-03" db="EMBL/GenBank/DDBJ databases">
        <title>Draft genome sequence of a Mycolicibacterium mageritense strain H4_3_1 isolated from a hybrid biological-inorganic system reactor.</title>
        <authorList>
            <person name="Feng X."/>
            <person name="Kazama D."/>
            <person name="Sato K."/>
            <person name="Kobayashi H."/>
        </authorList>
    </citation>
    <scope>NUCLEOTIDE SEQUENCE</scope>
    <source>
        <strain evidence="3">H4_3_1</strain>
    </source>
</reference>
<dbReference type="AlphaFoldDB" id="A0AAI8TP27"/>
<keyword evidence="1" id="KW-0472">Membrane</keyword>
<feature type="domain" description="DUF4190" evidence="2">
    <location>
        <begin position="85"/>
        <end position="145"/>
    </location>
</feature>
<sequence>MTTPPEEPAPRFGGVEYPALEHAHPADPLAPVDYPASAGLPPPVYPGAPGYPGAGYPTAQPGYPYAPAQPYGVYRQHPPPGTNGMAIAALVCSVLGFLSCLTGTVGLVLGIIAMRETKRTGQQGYGMALAATIIGGLLTALLVLFLLAGVISGLSSA</sequence>
<evidence type="ECO:0000259" key="2">
    <source>
        <dbReference type="Pfam" id="PF13828"/>
    </source>
</evidence>
<keyword evidence="1" id="KW-1133">Transmembrane helix</keyword>
<feature type="transmembrane region" description="Helical" evidence="1">
    <location>
        <begin position="125"/>
        <end position="151"/>
    </location>
</feature>
<name>A0AAI8TP27_MYCME</name>
<accession>A0AAI8TP27</accession>
<evidence type="ECO:0000313" key="3">
    <source>
        <dbReference type="EMBL" id="BDY26236.1"/>
    </source>
</evidence>
<dbReference type="RefSeq" id="WP_286213048.1">
    <property type="nucleotide sequence ID" value="NZ_AP027452.1"/>
</dbReference>
<evidence type="ECO:0000313" key="4">
    <source>
        <dbReference type="Proteomes" id="UP001241092"/>
    </source>
</evidence>
<gene>
    <name evidence="3" type="ORF">hbim_00147</name>
</gene>
<protein>
    <recommendedName>
        <fullName evidence="2">DUF4190 domain-containing protein</fullName>
    </recommendedName>
</protein>
<dbReference type="Pfam" id="PF13828">
    <property type="entry name" value="DUF4190"/>
    <property type="match status" value="1"/>
</dbReference>
<dbReference type="EMBL" id="AP027452">
    <property type="protein sequence ID" value="BDY26236.1"/>
    <property type="molecule type" value="Genomic_DNA"/>
</dbReference>